<dbReference type="InterPro" id="IPR036188">
    <property type="entry name" value="FAD/NAD-bd_sf"/>
</dbReference>
<reference evidence="5" key="2">
    <citation type="submission" date="2020-09" db="EMBL/GenBank/DDBJ databases">
        <authorList>
            <person name="Sun Q."/>
            <person name="Kim S."/>
        </authorList>
    </citation>
    <scope>NUCLEOTIDE SEQUENCE</scope>
    <source>
        <strain evidence="5">KCTC 12719</strain>
    </source>
</reference>
<keyword evidence="3" id="KW-0472">Membrane</keyword>
<keyword evidence="3" id="KW-0812">Transmembrane</keyword>
<evidence type="ECO:0000256" key="3">
    <source>
        <dbReference type="SAM" id="Phobius"/>
    </source>
</evidence>
<dbReference type="EMBL" id="BMXB01000003">
    <property type="protein sequence ID" value="GHA33983.1"/>
    <property type="molecule type" value="Genomic_DNA"/>
</dbReference>
<accession>A0A918SDX1</accession>
<keyword evidence="3" id="KW-1133">Transmembrane helix</keyword>
<dbReference type="Gene3D" id="3.50.50.60">
    <property type="entry name" value="FAD/NAD(P)-binding domain"/>
    <property type="match status" value="1"/>
</dbReference>
<evidence type="ECO:0000313" key="6">
    <source>
        <dbReference type="Proteomes" id="UP000610456"/>
    </source>
</evidence>
<keyword evidence="2" id="KW-0560">Oxidoreductase</keyword>
<proteinExistence type="predicted"/>
<dbReference type="Pfam" id="PF07992">
    <property type="entry name" value="Pyr_redox_2"/>
    <property type="match status" value="1"/>
</dbReference>
<feature type="transmembrane region" description="Helical" evidence="3">
    <location>
        <begin position="6"/>
        <end position="29"/>
    </location>
</feature>
<protein>
    <recommendedName>
        <fullName evidence="4">FAD/NAD(P)-binding domain-containing protein</fullName>
    </recommendedName>
</protein>
<dbReference type="GO" id="GO:0016491">
    <property type="term" value="F:oxidoreductase activity"/>
    <property type="evidence" value="ECO:0007669"/>
    <property type="project" value="UniProtKB-KW"/>
</dbReference>
<gene>
    <name evidence="5" type="ORF">GCM10007103_14420</name>
</gene>
<sequence>MKTTEHYDVIIVGGSYSGLAAAMALVRALRNALVIDSGKPCNRETPQSHNFLTQDGKTPEEIADLARQQLVKYSGVKFFKGSADTATRTEKGFEIRTSSGELFSAAKLILEAGIKDMLPNIRDSWNARAFRCFIVPTATDMR</sequence>
<feature type="domain" description="FAD/NAD(P)-binding" evidence="4">
    <location>
        <begin position="7"/>
        <end position="124"/>
    </location>
</feature>
<comment type="caution">
    <text evidence="5">The sequence shown here is derived from an EMBL/GenBank/DDBJ whole genome shotgun (WGS) entry which is preliminary data.</text>
</comment>
<dbReference type="RefSeq" id="WP_308427608.1">
    <property type="nucleotide sequence ID" value="NZ_BMXB01000003.1"/>
</dbReference>
<dbReference type="InterPro" id="IPR023753">
    <property type="entry name" value="FAD/NAD-binding_dom"/>
</dbReference>
<dbReference type="SUPFAM" id="SSF51905">
    <property type="entry name" value="FAD/NAD(P)-binding domain"/>
    <property type="match status" value="1"/>
</dbReference>
<evidence type="ECO:0000256" key="1">
    <source>
        <dbReference type="ARBA" id="ARBA00022630"/>
    </source>
</evidence>
<dbReference type="AlphaFoldDB" id="A0A918SDX1"/>
<dbReference type="PANTHER" id="PTHR48105">
    <property type="entry name" value="THIOREDOXIN REDUCTASE 1-RELATED-RELATED"/>
    <property type="match status" value="1"/>
</dbReference>
<organism evidence="5 6">
    <name type="scientific">Salinimicrobium marinum</name>
    <dbReference type="NCBI Taxonomy" id="680283"/>
    <lineage>
        <taxon>Bacteria</taxon>
        <taxon>Pseudomonadati</taxon>
        <taxon>Bacteroidota</taxon>
        <taxon>Flavobacteriia</taxon>
        <taxon>Flavobacteriales</taxon>
        <taxon>Flavobacteriaceae</taxon>
        <taxon>Salinimicrobium</taxon>
    </lineage>
</organism>
<dbReference type="Proteomes" id="UP000610456">
    <property type="component" value="Unassembled WGS sequence"/>
</dbReference>
<evidence type="ECO:0000259" key="4">
    <source>
        <dbReference type="Pfam" id="PF07992"/>
    </source>
</evidence>
<dbReference type="InterPro" id="IPR050097">
    <property type="entry name" value="Ferredoxin-NADP_redctase_2"/>
</dbReference>
<name>A0A918SDX1_9FLAO</name>
<evidence type="ECO:0000256" key="2">
    <source>
        <dbReference type="ARBA" id="ARBA00023002"/>
    </source>
</evidence>
<reference evidence="5" key="1">
    <citation type="journal article" date="2014" name="Int. J. Syst. Evol. Microbiol.">
        <title>Complete genome sequence of Corynebacterium casei LMG S-19264T (=DSM 44701T), isolated from a smear-ripened cheese.</title>
        <authorList>
            <consortium name="US DOE Joint Genome Institute (JGI-PGF)"/>
            <person name="Walter F."/>
            <person name="Albersmeier A."/>
            <person name="Kalinowski J."/>
            <person name="Ruckert C."/>
        </authorList>
    </citation>
    <scope>NUCLEOTIDE SEQUENCE</scope>
    <source>
        <strain evidence="5">KCTC 12719</strain>
    </source>
</reference>
<evidence type="ECO:0000313" key="5">
    <source>
        <dbReference type="EMBL" id="GHA33983.1"/>
    </source>
</evidence>
<keyword evidence="1" id="KW-0285">Flavoprotein</keyword>
<keyword evidence="6" id="KW-1185">Reference proteome</keyword>